<evidence type="ECO:0000313" key="2">
    <source>
        <dbReference type="EMBL" id="MDZ5474531.1"/>
    </source>
</evidence>
<dbReference type="EMBL" id="JAXOFX010000027">
    <property type="protein sequence ID" value="MDZ5474531.1"/>
    <property type="molecule type" value="Genomic_DNA"/>
</dbReference>
<accession>A0ABU5J533</accession>
<feature type="transmembrane region" description="Helical" evidence="1">
    <location>
        <begin position="25"/>
        <end position="45"/>
    </location>
</feature>
<evidence type="ECO:0000313" key="3">
    <source>
        <dbReference type="Proteomes" id="UP001290455"/>
    </source>
</evidence>
<proteinExistence type="predicted"/>
<comment type="caution">
    <text evidence="2">The sequence shown here is derived from an EMBL/GenBank/DDBJ whole genome shotgun (WGS) entry which is preliminary data.</text>
</comment>
<keyword evidence="1" id="KW-0812">Transmembrane</keyword>
<evidence type="ECO:0000256" key="1">
    <source>
        <dbReference type="SAM" id="Phobius"/>
    </source>
</evidence>
<name>A0ABU5J533_9BACI</name>
<keyword evidence="1" id="KW-0472">Membrane</keyword>
<reference evidence="2 3" key="1">
    <citation type="submission" date="2023-11" db="EMBL/GenBank/DDBJ databases">
        <title>Bacillus jintuensis, isolated from a mudflat on the Beibu Gulf coast.</title>
        <authorList>
            <person name="Li M."/>
        </authorList>
    </citation>
    <scope>NUCLEOTIDE SEQUENCE [LARGE SCALE GENOMIC DNA]</scope>
    <source>
        <strain evidence="2 3">31A1R</strain>
    </source>
</reference>
<protein>
    <submittedName>
        <fullName evidence="2">Uncharacterized protein</fullName>
    </submittedName>
</protein>
<sequence length="46" mass="5331">MGQTKYIQQSEKYSDKIVVNRTKRFLLTSLPVSIAVVVFYAVKFFS</sequence>
<keyword evidence="1" id="KW-1133">Transmembrane helix</keyword>
<dbReference type="Proteomes" id="UP001290455">
    <property type="component" value="Unassembled WGS sequence"/>
</dbReference>
<keyword evidence="3" id="KW-1185">Reference proteome</keyword>
<dbReference type="RefSeq" id="WP_322448813.1">
    <property type="nucleotide sequence ID" value="NZ_JAXOFX010000027.1"/>
</dbReference>
<gene>
    <name evidence="2" type="ORF">SM124_22910</name>
</gene>
<organism evidence="2 3">
    <name type="scientific">Robertmurraya mangrovi</name>
    <dbReference type="NCBI Taxonomy" id="3098077"/>
    <lineage>
        <taxon>Bacteria</taxon>
        <taxon>Bacillati</taxon>
        <taxon>Bacillota</taxon>
        <taxon>Bacilli</taxon>
        <taxon>Bacillales</taxon>
        <taxon>Bacillaceae</taxon>
        <taxon>Robertmurraya</taxon>
    </lineage>
</organism>